<gene>
    <name evidence="1" type="primary">VvCHDh000004_771</name>
    <name evidence="1" type="ORF">CK203_106505</name>
</gene>
<accession>A0A438DIN2</accession>
<protein>
    <submittedName>
        <fullName evidence="1">Putative ribonuclease H protein</fullName>
    </submittedName>
</protein>
<comment type="caution">
    <text evidence="1">The sequence shown here is derived from an EMBL/GenBank/DDBJ whole genome shotgun (WGS) entry which is preliminary data.</text>
</comment>
<reference evidence="1 2" key="1">
    <citation type="journal article" date="2018" name="PLoS Genet.">
        <title>Population sequencing reveals clonal diversity and ancestral inbreeding in the grapevine cultivar Chardonnay.</title>
        <authorList>
            <person name="Roach M.J."/>
            <person name="Johnson D.L."/>
            <person name="Bohlmann J."/>
            <person name="van Vuuren H.J."/>
            <person name="Jones S.J."/>
            <person name="Pretorius I.S."/>
            <person name="Schmidt S.A."/>
            <person name="Borneman A.R."/>
        </authorList>
    </citation>
    <scope>NUCLEOTIDE SEQUENCE [LARGE SCALE GENOMIC DNA]</scope>
    <source>
        <strain evidence="2">cv. Chardonnay</strain>
        <tissue evidence="1">Leaf</tissue>
    </source>
</reference>
<evidence type="ECO:0000313" key="1">
    <source>
        <dbReference type="EMBL" id="RVW35332.1"/>
    </source>
</evidence>
<organism evidence="1 2">
    <name type="scientific">Vitis vinifera</name>
    <name type="common">Grape</name>
    <dbReference type="NCBI Taxonomy" id="29760"/>
    <lineage>
        <taxon>Eukaryota</taxon>
        <taxon>Viridiplantae</taxon>
        <taxon>Streptophyta</taxon>
        <taxon>Embryophyta</taxon>
        <taxon>Tracheophyta</taxon>
        <taxon>Spermatophyta</taxon>
        <taxon>Magnoliopsida</taxon>
        <taxon>eudicotyledons</taxon>
        <taxon>Gunneridae</taxon>
        <taxon>Pentapetalae</taxon>
        <taxon>rosids</taxon>
        <taxon>Vitales</taxon>
        <taxon>Vitaceae</taxon>
        <taxon>Viteae</taxon>
        <taxon>Vitis</taxon>
    </lineage>
</organism>
<proteinExistence type="predicted"/>
<dbReference type="EMBL" id="QGNW01001607">
    <property type="protein sequence ID" value="RVW35332.1"/>
    <property type="molecule type" value="Genomic_DNA"/>
</dbReference>
<dbReference type="SUPFAM" id="SSF56219">
    <property type="entry name" value="DNase I-like"/>
    <property type="match status" value="1"/>
</dbReference>
<dbReference type="InterPro" id="IPR036691">
    <property type="entry name" value="Endo/exonu/phosph_ase_sf"/>
</dbReference>
<sequence length="588" mass="67229">MTNRIVRSLGVGRCLEWGVVNSRGAAGGVVVFWDNRVLQLLELEEGNFSVSCRFKNCEDSFCWSFTGVHGPTLKVEREGFQSELGAVRGLWSDPWCVAGDFNMIRFLSMRSRECRLSSIMRRFSESVLVGPMSDHFPILLEGGLKFSGSASFIQTKKLKALKPVLRSWNKEVLEESRKDARENYKKWVLFEEMSWKQKSREIWLKEGDRNTSFFHKMDNAHRRRNQMAKIKINGSWITEDCEIKEEVRRAFQLLLSTSGDWQPSIRGLSFEGLDDFEVAGLEKPFSEEKEFHESGHFVRSLNTTFLVLIPKKRGSKGLEGFQINKLGGGVVQMVGQVMEKMGFGEKWLKWIKWCLFTTSFFVLVNETPSRFFQISRGLRQGDPLSPYLFVIAMEALSYLLKRAIYGGFLSACQVRGRESEGVEVNLDKSKLILVGRMENVDDLACELGCKMGSLQFTYSGMPLGASFNSMAAWDGIEERFHKRLAMWKWQYISKDGRITLIRSSLSSLPIYFMSILHLLRVVRMKLDMIQKDFLWGGGALEQKPHLVRWSTVCLDKRKRGLGVQSLATLNKALLGKLTWGFANEGEAF</sequence>
<dbReference type="PANTHER" id="PTHR33116:SF78">
    <property type="entry name" value="OS12G0587133 PROTEIN"/>
    <property type="match status" value="1"/>
</dbReference>
<evidence type="ECO:0000313" key="2">
    <source>
        <dbReference type="Proteomes" id="UP000288805"/>
    </source>
</evidence>
<name>A0A438DIN2_VITVI</name>
<dbReference type="AlphaFoldDB" id="A0A438DIN2"/>
<dbReference type="Proteomes" id="UP000288805">
    <property type="component" value="Unassembled WGS sequence"/>
</dbReference>
<dbReference type="PANTHER" id="PTHR33116">
    <property type="entry name" value="REVERSE TRANSCRIPTASE ZINC-BINDING DOMAIN-CONTAINING PROTEIN-RELATED-RELATED"/>
    <property type="match status" value="1"/>
</dbReference>